<evidence type="ECO:0000256" key="1">
    <source>
        <dbReference type="SAM" id="Phobius"/>
    </source>
</evidence>
<gene>
    <name evidence="3" type="ORF">SNE40_015024</name>
</gene>
<dbReference type="Proteomes" id="UP001347796">
    <property type="component" value="Unassembled WGS sequence"/>
</dbReference>
<organism evidence="3 4">
    <name type="scientific">Patella caerulea</name>
    <name type="common">Rayed Mediterranean limpet</name>
    <dbReference type="NCBI Taxonomy" id="87958"/>
    <lineage>
        <taxon>Eukaryota</taxon>
        <taxon>Metazoa</taxon>
        <taxon>Spiralia</taxon>
        <taxon>Lophotrochozoa</taxon>
        <taxon>Mollusca</taxon>
        <taxon>Gastropoda</taxon>
        <taxon>Patellogastropoda</taxon>
        <taxon>Patelloidea</taxon>
        <taxon>Patellidae</taxon>
        <taxon>Patella</taxon>
    </lineage>
</organism>
<proteinExistence type="predicted"/>
<feature type="transmembrane region" description="Helical" evidence="1">
    <location>
        <begin position="42"/>
        <end position="63"/>
    </location>
</feature>
<name>A0AAN8JFZ2_PATCE</name>
<sequence length="99" mass="11081">MIVEALALLTIVLVESVCGRGSRFSRRSGRFSSGSGKHDTEIIIGCSVGGSLLAIITMLLTYFCCKRRVRRMKAAEEAKTKQHMDTEMINGHMYFVHDR</sequence>
<accession>A0AAN8JFZ2</accession>
<keyword evidence="2" id="KW-0732">Signal</keyword>
<dbReference type="EMBL" id="JAZGQO010000010">
    <property type="protein sequence ID" value="KAK6176792.1"/>
    <property type="molecule type" value="Genomic_DNA"/>
</dbReference>
<evidence type="ECO:0000256" key="2">
    <source>
        <dbReference type="SAM" id="SignalP"/>
    </source>
</evidence>
<keyword evidence="1" id="KW-0472">Membrane</keyword>
<keyword evidence="1" id="KW-0812">Transmembrane</keyword>
<keyword evidence="1" id="KW-1133">Transmembrane helix</keyword>
<evidence type="ECO:0000313" key="4">
    <source>
        <dbReference type="Proteomes" id="UP001347796"/>
    </source>
</evidence>
<evidence type="ECO:0000313" key="3">
    <source>
        <dbReference type="EMBL" id="KAK6176792.1"/>
    </source>
</evidence>
<keyword evidence="4" id="KW-1185">Reference proteome</keyword>
<reference evidence="3 4" key="1">
    <citation type="submission" date="2024-01" db="EMBL/GenBank/DDBJ databases">
        <title>The genome of the rayed Mediterranean limpet Patella caerulea (Linnaeus, 1758).</title>
        <authorList>
            <person name="Anh-Thu Weber A."/>
            <person name="Halstead-Nussloch G."/>
        </authorList>
    </citation>
    <scope>NUCLEOTIDE SEQUENCE [LARGE SCALE GENOMIC DNA]</scope>
    <source>
        <strain evidence="3">AATW-2023a</strain>
        <tissue evidence="3">Whole specimen</tissue>
    </source>
</reference>
<dbReference type="AlphaFoldDB" id="A0AAN8JFZ2"/>
<feature type="signal peptide" evidence="2">
    <location>
        <begin position="1"/>
        <end position="19"/>
    </location>
</feature>
<feature type="chain" id="PRO_5042954460" evidence="2">
    <location>
        <begin position="20"/>
        <end position="99"/>
    </location>
</feature>
<protein>
    <submittedName>
        <fullName evidence="3">Uncharacterized protein</fullName>
    </submittedName>
</protein>
<comment type="caution">
    <text evidence="3">The sequence shown here is derived from an EMBL/GenBank/DDBJ whole genome shotgun (WGS) entry which is preliminary data.</text>
</comment>